<dbReference type="Proteomes" id="UP000054266">
    <property type="component" value="Unassembled WGS sequence"/>
</dbReference>
<dbReference type="AlphaFoldDB" id="A0A0D2FIK9"/>
<reference evidence="2 3" key="1">
    <citation type="submission" date="2015-01" db="EMBL/GenBank/DDBJ databases">
        <title>The Genome Sequence of Capronia semiimmersa CBS27337.</title>
        <authorList>
            <consortium name="The Broad Institute Genomics Platform"/>
            <person name="Cuomo C."/>
            <person name="de Hoog S."/>
            <person name="Gorbushina A."/>
            <person name="Stielow B."/>
            <person name="Teixiera M."/>
            <person name="Abouelleil A."/>
            <person name="Chapman S.B."/>
            <person name="Priest M."/>
            <person name="Young S.K."/>
            <person name="Wortman J."/>
            <person name="Nusbaum C."/>
            <person name="Birren B."/>
        </authorList>
    </citation>
    <scope>NUCLEOTIDE SEQUENCE [LARGE SCALE GENOMIC DNA]</scope>
    <source>
        <strain evidence="2 3">CBS 27337</strain>
    </source>
</reference>
<feature type="region of interest" description="Disordered" evidence="1">
    <location>
        <begin position="1"/>
        <end position="45"/>
    </location>
</feature>
<evidence type="ECO:0000256" key="1">
    <source>
        <dbReference type="SAM" id="MobiDB-lite"/>
    </source>
</evidence>
<gene>
    <name evidence="2" type="ORF">PV04_05900</name>
</gene>
<proteinExistence type="predicted"/>
<dbReference type="EMBL" id="KN846959">
    <property type="protein sequence ID" value="KIW66580.1"/>
    <property type="molecule type" value="Genomic_DNA"/>
</dbReference>
<evidence type="ECO:0000313" key="3">
    <source>
        <dbReference type="Proteomes" id="UP000054266"/>
    </source>
</evidence>
<accession>A0A0D2FIK9</accession>
<protein>
    <submittedName>
        <fullName evidence="2">Uncharacterized protein</fullName>
    </submittedName>
</protein>
<name>A0A0D2FIK9_9EURO</name>
<dbReference type="HOGENOM" id="CLU_2084574_0_0_1"/>
<keyword evidence="3" id="KW-1185">Reference proteome</keyword>
<feature type="compositionally biased region" description="Polar residues" evidence="1">
    <location>
        <begin position="1"/>
        <end position="12"/>
    </location>
</feature>
<organism evidence="2 3">
    <name type="scientific">Phialophora macrospora</name>
    <dbReference type="NCBI Taxonomy" id="1851006"/>
    <lineage>
        <taxon>Eukaryota</taxon>
        <taxon>Fungi</taxon>
        <taxon>Dikarya</taxon>
        <taxon>Ascomycota</taxon>
        <taxon>Pezizomycotina</taxon>
        <taxon>Eurotiomycetes</taxon>
        <taxon>Chaetothyriomycetidae</taxon>
        <taxon>Chaetothyriales</taxon>
        <taxon>Herpotrichiellaceae</taxon>
        <taxon>Phialophora</taxon>
    </lineage>
</organism>
<sequence length="117" mass="13299">MCRQRASNQPTGQPRKRTEKVPRVYGVFRPRRNTGQSPPGCTTDWYEPLRSRRSLQSKFSGSSPIIIFVPWCHATPTYHSLSSLGLECHVQVRRLSTLRGRQVMHMNGSVQDMTGVS</sequence>
<evidence type="ECO:0000313" key="2">
    <source>
        <dbReference type="EMBL" id="KIW66580.1"/>
    </source>
</evidence>